<dbReference type="AlphaFoldDB" id="D1AIC3"/>
<dbReference type="Proteomes" id="UP000000845">
    <property type="component" value="Chromosome"/>
</dbReference>
<dbReference type="InterPro" id="IPR051541">
    <property type="entry name" value="PTS_SugarTrans_NitroReg"/>
</dbReference>
<dbReference type="EMBL" id="CP001739">
    <property type="protein sequence ID" value="ACZ08507.1"/>
    <property type="molecule type" value="Genomic_DNA"/>
</dbReference>
<dbReference type="PANTHER" id="PTHR47738:SF2">
    <property type="entry name" value="PTS SYSTEM FRUCTOSE-LIKE EIIA COMPONENT"/>
    <property type="match status" value="1"/>
</dbReference>
<dbReference type="RefSeq" id="WP_012861103.1">
    <property type="nucleotide sequence ID" value="NC_013517.1"/>
</dbReference>
<feature type="domain" description="PTS EIIA type-2" evidence="1">
    <location>
        <begin position="8"/>
        <end position="155"/>
    </location>
</feature>
<keyword evidence="3" id="KW-1185">Reference proteome</keyword>
<organism evidence="2 3">
    <name type="scientific">Sebaldella termitidis (strain ATCC 33386 / NCTC 11300)</name>
    <dbReference type="NCBI Taxonomy" id="526218"/>
    <lineage>
        <taxon>Bacteria</taxon>
        <taxon>Fusobacteriati</taxon>
        <taxon>Fusobacteriota</taxon>
        <taxon>Fusobacteriia</taxon>
        <taxon>Fusobacteriales</taxon>
        <taxon>Leptotrichiaceae</taxon>
        <taxon>Sebaldella</taxon>
    </lineage>
</organism>
<dbReference type="eggNOG" id="COG1762">
    <property type="taxonomic scope" value="Bacteria"/>
</dbReference>
<evidence type="ECO:0000313" key="3">
    <source>
        <dbReference type="Proteomes" id="UP000000845"/>
    </source>
</evidence>
<dbReference type="KEGG" id="str:Sterm_1649"/>
<sequence>MKEINLSDVIPNNLVILNHEPFQNKETMFDILSKKFEKSGIVSDACAFKHSLEHRETLGSTYMGNLIALPHGRCKEVLKPGMAFCRCSDIFPYESYDEKGDVRYIFMLAISENDISNNHLRILAKLAGLLANDEFVKALDLVNNHSELMTLIETAGTDD</sequence>
<dbReference type="STRING" id="526218.Sterm_1649"/>
<dbReference type="CDD" id="cd00211">
    <property type="entry name" value="PTS_IIA_fru"/>
    <property type="match status" value="1"/>
</dbReference>
<gene>
    <name evidence="2" type="ordered locus">Sterm_1649</name>
</gene>
<reference evidence="2 3" key="2">
    <citation type="journal article" date="2010" name="Stand. Genomic Sci.">
        <title>Complete genome sequence of Sebaldella termitidis type strain (NCTC 11300).</title>
        <authorList>
            <person name="Harmon-Smith M."/>
            <person name="Celia L."/>
            <person name="Chertkov O."/>
            <person name="Lapidus A."/>
            <person name="Copeland A."/>
            <person name="Glavina Del Rio T."/>
            <person name="Nolan M."/>
            <person name="Lucas S."/>
            <person name="Tice H."/>
            <person name="Cheng J.F."/>
            <person name="Han C."/>
            <person name="Detter J.C."/>
            <person name="Bruce D."/>
            <person name="Goodwin L."/>
            <person name="Pitluck S."/>
            <person name="Pati A."/>
            <person name="Liolios K."/>
            <person name="Ivanova N."/>
            <person name="Mavromatis K."/>
            <person name="Mikhailova N."/>
            <person name="Chen A."/>
            <person name="Palaniappan K."/>
            <person name="Land M."/>
            <person name="Hauser L."/>
            <person name="Chang Y.J."/>
            <person name="Jeffries C.D."/>
            <person name="Brettin T."/>
            <person name="Goker M."/>
            <person name="Beck B."/>
            <person name="Bristow J."/>
            <person name="Eisen J.A."/>
            <person name="Markowitz V."/>
            <person name="Hugenholtz P."/>
            <person name="Kyrpides N.C."/>
            <person name="Klenk H.P."/>
            <person name="Chen F."/>
        </authorList>
    </citation>
    <scope>NUCLEOTIDE SEQUENCE [LARGE SCALE GENOMIC DNA]</scope>
    <source>
        <strain evidence="3">ATCC 33386 / NCTC 11300</strain>
    </source>
</reference>
<accession>D1AIC3</accession>
<reference evidence="3" key="1">
    <citation type="submission" date="2009-09" db="EMBL/GenBank/DDBJ databases">
        <title>The complete chromosome of Sebaldella termitidis ATCC 33386.</title>
        <authorList>
            <consortium name="US DOE Joint Genome Institute (JGI-PGF)"/>
            <person name="Lucas S."/>
            <person name="Copeland A."/>
            <person name="Lapidus A."/>
            <person name="Glavina del Rio T."/>
            <person name="Dalin E."/>
            <person name="Tice H."/>
            <person name="Bruce D."/>
            <person name="Goodwin L."/>
            <person name="Pitluck S."/>
            <person name="Kyrpides N."/>
            <person name="Mavromatis K."/>
            <person name="Ivanova N."/>
            <person name="Mikhailova N."/>
            <person name="Sims D."/>
            <person name="Meincke L."/>
            <person name="Brettin T."/>
            <person name="Detter J.C."/>
            <person name="Han C."/>
            <person name="Larimer F."/>
            <person name="Land M."/>
            <person name="Hauser L."/>
            <person name="Markowitz V."/>
            <person name="Cheng J.F."/>
            <person name="Hugenholtz P."/>
            <person name="Woyke T."/>
            <person name="Wu D."/>
            <person name="Eisen J.A."/>
        </authorList>
    </citation>
    <scope>NUCLEOTIDE SEQUENCE [LARGE SCALE GENOMIC DNA]</scope>
    <source>
        <strain evidence="3">ATCC 33386 / NCTC 11300</strain>
    </source>
</reference>
<dbReference type="SUPFAM" id="SSF55804">
    <property type="entry name" value="Phoshotransferase/anion transport protein"/>
    <property type="match status" value="1"/>
</dbReference>
<dbReference type="Gene3D" id="3.40.930.10">
    <property type="entry name" value="Mannitol-specific EII, Chain A"/>
    <property type="match status" value="1"/>
</dbReference>
<name>D1AIC3_SEBTE</name>
<protein>
    <submittedName>
        <fullName evidence="2">PTS IIA-like nitrogen-regulatory protein PtsN</fullName>
    </submittedName>
</protein>
<dbReference type="InterPro" id="IPR002178">
    <property type="entry name" value="PTS_EIIA_type-2_dom"/>
</dbReference>
<proteinExistence type="predicted"/>
<dbReference type="PROSITE" id="PS00372">
    <property type="entry name" value="PTS_EIIA_TYPE_2_HIS"/>
    <property type="match status" value="1"/>
</dbReference>
<dbReference type="HOGENOM" id="CLU_072531_5_1_0"/>
<dbReference type="Pfam" id="PF00359">
    <property type="entry name" value="PTS_EIIA_2"/>
    <property type="match status" value="1"/>
</dbReference>
<evidence type="ECO:0000259" key="1">
    <source>
        <dbReference type="PROSITE" id="PS51094"/>
    </source>
</evidence>
<dbReference type="PANTHER" id="PTHR47738">
    <property type="entry name" value="PTS SYSTEM FRUCTOSE-LIKE EIIA COMPONENT-RELATED"/>
    <property type="match status" value="1"/>
</dbReference>
<evidence type="ECO:0000313" key="2">
    <source>
        <dbReference type="EMBL" id="ACZ08507.1"/>
    </source>
</evidence>
<dbReference type="PROSITE" id="PS51094">
    <property type="entry name" value="PTS_EIIA_TYPE_2"/>
    <property type="match status" value="1"/>
</dbReference>
<dbReference type="InterPro" id="IPR016152">
    <property type="entry name" value="PTrfase/Anion_transptr"/>
</dbReference>